<proteinExistence type="predicted"/>
<gene>
    <name evidence="2" type="ORF">ACFQ21_20940</name>
</gene>
<keyword evidence="1" id="KW-0732">Signal</keyword>
<organism evidence="2 3">
    <name type="scientific">Ohtaekwangia kribbensis</name>
    <dbReference type="NCBI Taxonomy" id="688913"/>
    <lineage>
        <taxon>Bacteria</taxon>
        <taxon>Pseudomonadati</taxon>
        <taxon>Bacteroidota</taxon>
        <taxon>Cytophagia</taxon>
        <taxon>Cytophagales</taxon>
        <taxon>Fulvivirgaceae</taxon>
        <taxon>Ohtaekwangia</taxon>
    </lineage>
</organism>
<keyword evidence="3" id="KW-1185">Reference proteome</keyword>
<protein>
    <submittedName>
        <fullName evidence="2">Uncharacterized protein</fullName>
    </submittedName>
</protein>
<evidence type="ECO:0000256" key="1">
    <source>
        <dbReference type="SAM" id="SignalP"/>
    </source>
</evidence>
<accession>A0ABW3K6P4</accession>
<evidence type="ECO:0000313" key="3">
    <source>
        <dbReference type="Proteomes" id="UP001597112"/>
    </source>
</evidence>
<dbReference type="Proteomes" id="UP001597112">
    <property type="component" value="Unassembled WGS sequence"/>
</dbReference>
<name>A0ABW3K6P4_9BACT</name>
<reference evidence="3" key="1">
    <citation type="journal article" date="2019" name="Int. J. Syst. Evol. Microbiol.">
        <title>The Global Catalogue of Microorganisms (GCM) 10K type strain sequencing project: providing services to taxonomists for standard genome sequencing and annotation.</title>
        <authorList>
            <consortium name="The Broad Institute Genomics Platform"/>
            <consortium name="The Broad Institute Genome Sequencing Center for Infectious Disease"/>
            <person name="Wu L."/>
            <person name="Ma J."/>
        </authorList>
    </citation>
    <scope>NUCLEOTIDE SEQUENCE [LARGE SCALE GENOMIC DNA]</scope>
    <source>
        <strain evidence="3">CCUG 58938</strain>
    </source>
</reference>
<dbReference type="RefSeq" id="WP_377582189.1">
    <property type="nucleotide sequence ID" value="NZ_JBHTKA010000008.1"/>
</dbReference>
<dbReference type="EMBL" id="JBHTKA010000008">
    <property type="protein sequence ID" value="MFD1001804.1"/>
    <property type="molecule type" value="Genomic_DNA"/>
</dbReference>
<comment type="caution">
    <text evidence="2">The sequence shown here is derived from an EMBL/GenBank/DDBJ whole genome shotgun (WGS) entry which is preliminary data.</text>
</comment>
<feature type="chain" id="PRO_5045615085" evidence="1">
    <location>
        <begin position="19"/>
        <end position="118"/>
    </location>
</feature>
<sequence length="118" mass="12740">MRLTILLTLLLSATIASGQIPKSGTYTYDIAFAEWGGKSNGANCTVIIKGDSIKVIHNGTGNLTGKKGDILEAGVIMKHKKTGKYIIARNPHDKDAEEANGCEGPSLIDFVKKKFWMC</sequence>
<feature type="signal peptide" evidence="1">
    <location>
        <begin position="1"/>
        <end position="18"/>
    </location>
</feature>
<evidence type="ECO:0000313" key="2">
    <source>
        <dbReference type="EMBL" id="MFD1001804.1"/>
    </source>
</evidence>